<protein>
    <recommendedName>
        <fullName evidence="2">N-acetyltransferase domain-containing protein</fullName>
    </recommendedName>
</protein>
<dbReference type="CDD" id="cd04301">
    <property type="entry name" value="NAT_SF"/>
    <property type="match status" value="1"/>
</dbReference>
<proteinExistence type="predicted"/>
<feature type="domain" description="N-acetyltransferase" evidence="2">
    <location>
        <begin position="50"/>
        <end position="215"/>
    </location>
</feature>
<dbReference type="SUPFAM" id="SSF55729">
    <property type="entry name" value="Acyl-CoA N-acyltransferases (Nat)"/>
    <property type="match status" value="1"/>
</dbReference>
<dbReference type="OrthoDB" id="10039976at2759"/>
<evidence type="ECO:0000259" key="2">
    <source>
        <dbReference type="PROSITE" id="PS51186"/>
    </source>
</evidence>
<dbReference type="GO" id="GO:0016747">
    <property type="term" value="F:acyltransferase activity, transferring groups other than amino-acyl groups"/>
    <property type="evidence" value="ECO:0007669"/>
    <property type="project" value="InterPro"/>
</dbReference>
<sequence>MGSVAAQLRQRQWKRDSYLISTDPSLIPMDQLMAAFDSDDFYWTDSLPEEAMREMVEQSLCFGLYRVDGQAASDAGASAEAGAEAGAGAGTPGPESRAQLHVPSPNTKLKLLGFARCVTDFITFLYLTDVWVDHDHQGGGLGSWLIRSVQEVVEDMPHLRRSLLFTGDWDRSVPFYERLMHMQLIDCRRESGGLAIMERKGRGHPGFGREGTGYN</sequence>
<dbReference type="Pfam" id="PF00583">
    <property type="entry name" value="Acetyltransf_1"/>
    <property type="match status" value="1"/>
</dbReference>
<dbReference type="RefSeq" id="XP_028464281.1">
    <property type="nucleotide sequence ID" value="XM_028615130.1"/>
</dbReference>
<reference evidence="3 4" key="1">
    <citation type="journal article" date="2018" name="Mol. Ecol.">
        <title>The obligate alkalophilic soda-lake fungus Sodiomyces alkalinus has shifted to a protein diet.</title>
        <authorList>
            <person name="Grum-Grzhimaylo A.A."/>
            <person name="Falkoski D.L."/>
            <person name="van den Heuvel J."/>
            <person name="Valero-Jimenez C.A."/>
            <person name="Min B."/>
            <person name="Choi I.G."/>
            <person name="Lipzen A."/>
            <person name="Daum C.G."/>
            <person name="Aanen D.K."/>
            <person name="Tsang A."/>
            <person name="Henrissat B."/>
            <person name="Bilanenko E.N."/>
            <person name="de Vries R.P."/>
            <person name="van Kan J.A.L."/>
            <person name="Grigoriev I.V."/>
            <person name="Debets A.J.M."/>
        </authorList>
    </citation>
    <scope>NUCLEOTIDE SEQUENCE [LARGE SCALE GENOMIC DNA]</scope>
    <source>
        <strain evidence="3 4">F11</strain>
    </source>
</reference>
<dbReference type="PANTHER" id="PTHR43233:SF1">
    <property type="entry name" value="FAMILY N-ACETYLTRANSFERASE, PUTATIVE (AFU_ORTHOLOGUE AFUA_6G03350)-RELATED"/>
    <property type="match status" value="1"/>
</dbReference>
<dbReference type="AlphaFoldDB" id="A0A3N2PPP6"/>
<evidence type="ECO:0000313" key="4">
    <source>
        <dbReference type="Proteomes" id="UP000272025"/>
    </source>
</evidence>
<dbReference type="GeneID" id="39583607"/>
<dbReference type="InterPro" id="IPR000182">
    <property type="entry name" value="GNAT_dom"/>
</dbReference>
<dbReference type="STRING" id="1314773.A0A3N2PPP6"/>
<dbReference type="InterPro" id="IPR053144">
    <property type="entry name" value="Acetyltransferase_Butenolide"/>
</dbReference>
<feature type="region of interest" description="Disordered" evidence="1">
    <location>
        <begin position="76"/>
        <end position="101"/>
    </location>
</feature>
<organism evidence="3 4">
    <name type="scientific">Sodiomyces alkalinus (strain CBS 110278 / VKM F-3762 / F11)</name>
    <name type="common">Alkaliphilic filamentous fungus</name>
    <dbReference type="NCBI Taxonomy" id="1314773"/>
    <lineage>
        <taxon>Eukaryota</taxon>
        <taxon>Fungi</taxon>
        <taxon>Dikarya</taxon>
        <taxon>Ascomycota</taxon>
        <taxon>Pezizomycotina</taxon>
        <taxon>Sordariomycetes</taxon>
        <taxon>Hypocreomycetidae</taxon>
        <taxon>Glomerellales</taxon>
        <taxon>Plectosphaerellaceae</taxon>
        <taxon>Sodiomyces</taxon>
    </lineage>
</organism>
<dbReference type="EMBL" id="ML119059">
    <property type="protein sequence ID" value="ROT36475.1"/>
    <property type="molecule type" value="Genomic_DNA"/>
</dbReference>
<gene>
    <name evidence="3" type="ORF">SODALDRAFT_380785</name>
</gene>
<accession>A0A3N2PPP6</accession>
<dbReference type="PANTHER" id="PTHR43233">
    <property type="entry name" value="FAMILY N-ACETYLTRANSFERASE, PUTATIVE (AFU_ORTHOLOGUE AFUA_6G03350)-RELATED"/>
    <property type="match status" value="1"/>
</dbReference>
<dbReference type="Proteomes" id="UP000272025">
    <property type="component" value="Unassembled WGS sequence"/>
</dbReference>
<keyword evidence="4" id="KW-1185">Reference proteome</keyword>
<dbReference type="InterPro" id="IPR016181">
    <property type="entry name" value="Acyl_CoA_acyltransferase"/>
</dbReference>
<evidence type="ECO:0000256" key="1">
    <source>
        <dbReference type="SAM" id="MobiDB-lite"/>
    </source>
</evidence>
<name>A0A3N2PPP6_SODAK</name>
<dbReference type="Gene3D" id="3.40.630.30">
    <property type="match status" value="1"/>
</dbReference>
<evidence type="ECO:0000313" key="3">
    <source>
        <dbReference type="EMBL" id="ROT36475.1"/>
    </source>
</evidence>
<dbReference type="PROSITE" id="PS51186">
    <property type="entry name" value="GNAT"/>
    <property type="match status" value="1"/>
</dbReference>